<dbReference type="SMART" id="SM00298">
    <property type="entry name" value="CHROMO"/>
    <property type="match status" value="1"/>
</dbReference>
<evidence type="ECO:0000259" key="5">
    <source>
        <dbReference type="PROSITE" id="PS50013"/>
    </source>
</evidence>
<comment type="subcellular location">
    <subcellularLocation>
        <location evidence="1">Nucleus</location>
    </subcellularLocation>
</comment>
<keyword evidence="2" id="KW-0539">Nucleus</keyword>
<evidence type="ECO:0000256" key="3">
    <source>
        <dbReference type="SAM" id="Coils"/>
    </source>
</evidence>
<keyword evidence="3" id="KW-0175">Coiled coil</keyword>
<dbReference type="EMBL" id="JBGBPQ010000001">
    <property type="protein sequence ID" value="KAL1530127.1"/>
    <property type="molecule type" value="Genomic_DNA"/>
</dbReference>
<reference evidence="6 7" key="1">
    <citation type="journal article" date="2024" name="Science">
        <title>Giant polyketide synthase enzymes in the biosynthesis of giant marine polyether toxins.</title>
        <authorList>
            <person name="Fallon T.R."/>
            <person name="Shende V.V."/>
            <person name="Wierzbicki I.H."/>
            <person name="Pendleton A.L."/>
            <person name="Watervoot N.F."/>
            <person name="Auber R.P."/>
            <person name="Gonzalez D.J."/>
            <person name="Wisecaver J.H."/>
            <person name="Moore B.S."/>
        </authorList>
    </citation>
    <scope>NUCLEOTIDE SEQUENCE [LARGE SCALE GENOMIC DNA]</scope>
    <source>
        <strain evidence="6 7">12B1</strain>
    </source>
</reference>
<dbReference type="GO" id="GO:0005634">
    <property type="term" value="C:nucleus"/>
    <property type="evidence" value="ECO:0007669"/>
    <property type="project" value="UniProtKB-SubCell"/>
</dbReference>
<feature type="region of interest" description="Disordered" evidence="4">
    <location>
        <begin position="1"/>
        <end position="32"/>
    </location>
</feature>
<feature type="coiled-coil region" evidence="3">
    <location>
        <begin position="81"/>
        <end position="134"/>
    </location>
</feature>
<dbReference type="CDD" id="cd00024">
    <property type="entry name" value="CD_CSD"/>
    <property type="match status" value="1"/>
</dbReference>
<evidence type="ECO:0000256" key="2">
    <source>
        <dbReference type="ARBA" id="ARBA00023242"/>
    </source>
</evidence>
<evidence type="ECO:0000256" key="1">
    <source>
        <dbReference type="ARBA" id="ARBA00004123"/>
    </source>
</evidence>
<evidence type="ECO:0000313" key="6">
    <source>
        <dbReference type="EMBL" id="KAL1530127.1"/>
    </source>
</evidence>
<name>A0AB34K9Y5_PRYPA</name>
<comment type="caution">
    <text evidence="6">The sequence shown here is derived from an EMBL/GenBank/DDBJ whole genome shotgun (WGS) entry which is preliminary data.</text>
</comment>
<evidence type="ECO:0000313" key="7">
    <source>
        <dbReference type="Proteomes" id="UP001515480"/>
    </source>
</evidence>
<dbReference type="AlphaFoldDB" id="A0AB34K9Y5"/>
<keyword evidence="7" id="KW-1185">Reference proteome</keyword>
<dbReference type="PANTHER" id="PTHR22812">
    <property type="entry name" value="CHROMOBOX PROTEIN"/>
    <property type="match status" value="1"/>
</dbReference>
<proteinExistence type="predicted"/>
<gene>
    <name evidence="6" type="ORF">AB1Y20_001045</name>
</gene>
<sequence length="332" mass="37201">MARGRGRPLSTAAETAQNKRTKTVDRTPQNPFEAAESRDTLETYAVSHIKATRWVKGVRQFLVVWEGYAEKDATWEPMEHLVGCAAQIREYEQQRDAEENAAKEAALEKRRMAREEAEAIAKELKEAAAAAALDSGEVEKKPEALHHHRNKTHALWQYFDLTVEKPSCKLLRSGTTGVCGIAPSASAGTTNYWAHLWTHHRDIWYELKRNEGKLNAAGEKEIENLKAMLRKASFNKGQDHSTGGHHMKALLTGREKEIADRVVTDWIVDSDQPFNAACTIGFKRMMSTLTNDMYDGCCDKAVKAHITAITPGPLKIAVLDMFTCIFSPFPFC</sequence>
<protein>
    <recommendedName>
        <fullName evidence="5">Chromo domain-containing protein</fullName>
    </recommendedName>
</protein>
<organism evidence="6 7">
    <name type="scientific">Prymnesium parvum</name>
    <name type="common">Toxic golden alga</name>
    <dbReference type="NCBI Taxonomy" id="97485"/>
    <lineage>
        <taxon>Eukaryota</taxon>
        <taxon>Haptista</taxon>
        <taxon>Haptophyta</taxon>
        <taxon>Prymnesiophyceae</taxon>
        <taxon>Prymnesiales</taxon>
        <taxon>Prymnesiaceae</taxon>
        <taxon>Prymnesium</taxon>
    </lineage>
</organism>
<dbReference type="InterPro" id="IPR016197">
    <property type="entry name" value="Chromo-like_dom_sf"/>
</dbReference>
<dbReference type="InterPro" id="IPR023780">
    <property type="entry name" value="Chromo_domain"/>
</dbReference>
<dbReference type="InterPro" id="IPR000953">
    <property type="entry name" value="Chromo/chromo_shadow_dom"/>
</dbReference>
<dbReference type="Gene3D" id="2.40.50.40">
    <property type="match status" value="1"/>
</dbReference>
<feature type="domain" description="Chromo" evidence="5">
    <location>
        <begin position="44"/>
        <end position="103"/>
    </location>
</feature>
<dbReference type="InterPro" id="IPR051219">
    <property type="entry name" value="Heterochromatin_chromo-domain"/>
</dbReference>
<evidence type="ECO:0000256" key="4">
    <source>
        <dbReference type="SAM" id="MobiDB-lite"/>
    </source>
</evidence>
<dbReference type="PROSITE" id="PS50013">
    <property type="entry name" value="CHROMO_2"/>
    <property type="match status" value="1"/>
</dbReference>
<dbReference type="Pfam" id="PF00385">
    <property type="entry name" value="Chromo"/>
    <property type="match status" value="1"/>
</dbReference>
<dbReference type="Proteomes" id="UP001515480">
    <property type="component" value="Unassembled WGS sequence"/>
</dbReference>
<accession>A0AB34K9Y5</accession>
<dbReference type="SUPFAM" id="SSF54160">
    <property type="entry name" value="Chromo domain-like"/>
    <property type="match status" value="1"/>
</dbReference>